<dbReference type="Pfam" id="PF00460">
    <property type="entry name" value="Flg_bb_rod"/>
    <property type="match status" value="1"/>
</dbReference>
<sequence>MSLLNIGVTGLNAARAALTTTSQNVSNVNTAGYHRKAVNQSALYYGPGQFGNTGNGVRVDDIYRVYDSYLDKAVQTATSSSKYYDTQYAYLDQLDQIISSSTTGLAPRMQDLFTSIQSLSSDPSSIPARQAMIDKAAALVNTFKSVDIRHEDLRTGINTEIRSGVTSINGLAKQIATLNDQIAKLWQGGSNPPNDLLDQRDQALTELNKYIGATSVPLDDGTINVFMGNGQSLVLGAQTFELEAIQSKADASELTVGYKGTGIELPKTLLTGGSLGGALEMRDTLNKSQQQLGAIAVSLVSSFNAQHQQGVDRNGNPGKEFFGLDFNFPEFNTAFNVASGQNPGAPVTHPVNLQNLTPEQAEVVNRFALRALSQKVTKPEEIAAASGYVYQAGATNTGDGKVSSYSGLAGMSTDLATALGTGITVTFTNALPPLPPLPGNFTLTGAGLTTPPYSVIPAAGTTGGYKVVHTSPTGQQTDAGFEFTMTGNPAVGDQFQFRQRLPTDPFTETGDNSNLTQLAKLQTAEVVDVGGGKTTLQGAYGQLATMVGSKTNEVKVMKDAQTAILKEAMVSRENVSGVNLDEEAANLLKYQQAYQASSKVVQIAGSLFDSILQAIG</sequence>
<comment type="subcellular location">
    <subcellularLocation>
        <location evidence="1">Bacterial flagellum</location>
    </subcellularLocation>
    <subcellularLocation>
        <location evidence="2">Secreted</location>
    </subcellularLocation>
</comment>
<feature type="domain" description="Flagellar hook-associated protein FlgK helical" evidence="9">
    <location>
        <begin position="91"/>
        <end position="322"/>
    </location>
</feature>
<dbReference type="Pfam" id="PF22638">
    <property type="entry name" value="FlgK_D1"/>
    <property type="match status" value="1"/>
</dbReference>
<evidence type="ECO:0000259" key="8">
    <source>
        <dbReference type="Pfam" id="PF06429"/>
    </source>
</evidence>
<dbReference type="PANTHER" id="PTHR30033:SF1">
    <property type="entry name" value="FLAGELLAR HOOK-ASSOCIATED PROTEIN 1"/>
    <property type="match status" value="1"/>
</dbReference>
<evidence type="ECO:0000259" key="9">
    <source>
        <dbReference type="Pfam" id="PF22638"/>
    </source>
</evidence>
<dbReference type="GO" id="GO:0005198">
    <property type="term" value="F:structural molecule activity"/>
    <property type="evidence" value="ECO:0007669"/>
    <property type="project" value="InterPro"/>
</dbReference>
<dbReference type="GO" id="GO:0009424">
    <property type="term" value="C:bacterial-type flagellum hook"/>
    <property type="evidence" value="ECO:0007669"/>
    <property type="project" value="InterPro"/>
</dbReference>
<dbReference type="InterPro" id="IPR001444">
    <property type="entry name" value="Flag_bb_rod_N"/>
</dbReference>
<evidence type="ECO:0000256" key="5">
    <source>
        <dbReference type="ARBA" id="ARBA00022525"/>
    </source>
</evidence>
<gene>
    <name evidence="10" type="primary">flgK</name>
    <name evidence="10" type="ORF">LHGZ1_0409</name>
</gene>
<dbReference type="PANTHER" id="PTHR30033">
    <property type="entry name" value="FLAGELLAR HOOK-ASSOCIATED PROTEIN 1"/>
    <property type="match status" value="1"/>
</dbReference>
<feature type="domain" description="Flagellar basal-body/hook protein C-terminal" evidence="8">
    <location>
        <begin position="575"/>
        <end position="613"/>
    </location>
</feature>
<keyword evidence="6" id="KW-0975">Bacterial flagellum</keyword>
<evidence type="ECO:0000256" key="2">
    <source>
        <dbReference type="ARBA" id="ARBA00004613"/>
    </source>
</evidence>
<protein>
    <recommendedName>
        <fullName evidence="4">Flagellar hook-associated protein 1</fullName>
    </recommendedName>
</protein>
<dbReference type="EMBL" id="CP022115">
    <property type="protein sequence ID" value="ASJ23240.1"/>
    <property type="molecule type" value="Genomic_DNA"/>
</dbReference>
<proteinExistence type="inferred from homology"/>
<dbReference type="GO" id="GO:0005576">
    <property type="term" value="C:extracellular region"/>
    <property type="evidence" value="ECO:0007669"/>
    <property type="project" value="UniProtKB-SubCell"/>
</dbReference>
<dbReference type="PRINTS" id="PR01005">
    <property type="entry name" value="FLGHOOKAP1"/>
</dbReference>
<dbReference type="Proteomes" id="UP000197424">
    <property type="component" value="Chromosome"/>
</dbReference>
<dbReference type="OrthoDB" id="9802553at2"/>
<evidence type="ECO:0000256" key="3">
    <source>
        <dbReference type="ARBA" id="ARBA00009677"/>
    </source>
</evidence>
<accession>A0A248LEL2</accession>
<reference evidence="11" key="1">
    <citation type="submission" date="2017-06" db="EMBL/GenBank/DDBJ databases">
        <title>Whole genome sequence of Laribacter hongkongensis LHGZ1.</title>
        <authorList>
            <person name="Chen D."/>
            <person name="Wu H."/>
            <person name="Chen J."/>
        </authorList>
    </citation>
    <scope>NUCLEOTIDE SEQUENCE [LARGE SCALE GENOMIC DNA]</scope>
    <source>
        <strain evidence="11">LHGZ1</strain>
    </source>
</reference>
<keyword evidence="5" id="KW-0964">Secreted</keyword>
<dbReference type="Pfam" id="PF06429">
    <property type="entry name" value="Flg_bbr_C"/>
    <property type="match status" value="1"/>
</dbReference>
<evidence type="ECO:0000313" key="11">
    <source>
        <dbReference type="Proteomes" id="UP000197424"/>
    </source>
</evidence>
<keyword evidence="10" id="KW-0282">Flagellum</keyword>
<dbReference type="AlphaFoldDB" id="A0A248LEL2"/>
<keyword evidence="10" id="KW-0966">Cell projection</keyword>
<evidence type="ECO:0000256" key="6">
    <source>
        <dbReference type="ARBA" id="ARBA00023143"/>
    </source>
</evidence>
<dbReference type="NCBIfam" id="TIGR02492">
    <property type="entry name" value="flgK_ends"/>
    <property type="match status" value="1"/>
</dbReference>
<comment type="similarity">
    <text evidence="3">Belongs to the flagella basal body rod proteins family.</text>
</comment>
<dbReference type="InterPro" id="IPR002371">
    <property type="entry name" value="FlgK"/>
</dbReference>
<name>A0A248LEL2_9NEIS</name>
<dbReference type="SUPFAM" id="SSF64518">
    <property type="entry name" value="Phase 1 flagellin"/>
    <property type="match status" value="1"/>
</dbReference>
<dbReference type="RefSeq" id="WP_088859986.1">
    <property type="nucleotide sequence ID" value="NZ_CP022115.1"/>
</dbReference>
<evidence type="ECO:0000259" key="7">
    <source>
        <dbReference type="Pfam" id="PF00460"/>
    </source>
</evidence>
<evidence type="ECO:0000313" key="10">
    <source>
        <dbReference type="EMBL" id="ASJ23240.1"/>
    </source>
</evidence>
<keyword evidence="10" id="KW-0969">Cilium</keyword>
<dbReference type="InterPro" id="IPR010930">
    <property type="entry name" value="Flg_bb/hook_C_dom"/>
</dbReference>
<dbReference type="InterPro" id="IPR053927">
    <property type="entry name" value="FlgK_helical"/>
</dbReference>
<evidence type="ECO:0000256" key="1">
    <source>
        <dbReference type="ARBA" id="ARBA00004365"/>
    </source>
</evidence>
<evidence type="ECO:0000256" key="4">
    <source>
        <dbReference type="ARBA" id="ARBA00016244"/>
    </source>
</evidence>
<organism evidence="10 11">
    <name type="scientific">Laribacter hongkongensis</name>
    <dbReference type="NCBI Taxonomy" id="168471"/>
    <lineage>
        <taxon>Bacteria</taxon>
        <taxon>Pseudomonadati</taxon>
        <taxon>Pseudomonadota</taxon>
        <taxon>Betaproteobacteria</taxon>
        <taxon>Neisseriales</taxon>
        <taxon>Aquaspirillaceae</taxon>
        <taxon>Laribacter</taxon>
    </lineage>
</organism>
<feature type="domain" description="Flagellar basal body rod protein N-terminal" evidence="7">
    <location>
        <begin position="4"/>
        <end position="33"/>
    </location>
</feature>
<dbReference type="GO" id="GO:0044780">
    <property type="term" value="P:bacterial-type flagellum assembly"/>
    <property type="evidence" value="ECO:0007669"/>
    <property type="project" value="InterPro"/>
</dbReference>